<evidence type="ECO:0000259" key="2">
    <source>
        <dbReference type="PROSITE" id="PS51194"/>
    </source>
</evidence>
<dbReference type="EMBL" id="LR797321">
    <property type="protein sequence ID" value="CAB4202786.1"/>
    <property type="molecule type" value="Genomic_DNA"/>
</dbReference>
<dbReference type="Pfam" id="PF00271">
    <property type="entry name" value="Helicase_C"/>
    <property type="match status" value="1"/>
</dbReference>
<gene>
    <name evidence="3" type="ORF">UFOVP1374_44</name>
</gene>
<evidence type="ECO:0000313" key="3">
    <source>
        <dbReference type="EMBL" id="CAB4202786.1"/>
    </source>
</evidence>
<dbReference type="PROSITE" id="PS51192">
    <property type="entry name" value="HELICASE_ATP_BIND_1"/>
    <property type="match status" value="1"/>
</dbReference>
<dbReference type="GO" id="GO:0004386">
    <property type="term" value="F:helicase activity"/>
    <property type="evidence" value="ECO:0007669"/>
    <property type="project" value="UniProtKB-KW"/>
</dbReference>
<dbReference type="SMART" id="SM00490">
    <property type="entry name" value="HELICc"/>
    <property type="match status" value="1"/>
</dbReference>
<dbReference type="SUPFAM" id="SSF52540">
    <property type="entry name" value="P-loop containing nucleoside triphosphate hydrolases"/>
    <property type="match status" value="1"/>
</dbReference>
<organism evidence="3">
    <name type="scientific">uncultured Caudovirales phage</name>
    <dbReference type="NCBI Taxonomy" id="2100421"/>
    <lineage>
        <taxon>Viruses</taxon>
        <taxon>Duplodnaviria</taxon>
        <taxon>Heunggongvirae</taxon>
        <taxon>Uroviricota</taxon>
        <taxon>Caudoviricetes</taxon>
        <taxon>Peduoviridae</taxon>
        <taxon>Maltschvirus</taxon>
        <taxon>Maltschvirus maltsch</taxon>
    </lineage>
</organism>
<feature type="domain" description="Helicase ATP-binding" evidence="1">
    <location>
        <begin position="18"/>
        <end position="159"/>
    </location>
</feature>
<keyword evidence="3" id="KW-0547">Nucleotide-binding</keyword>
<dbReference type="SMART" id="SM00487">
    <property type="entry name" value="DEXDc"/>
    <property type="match status" value="1"/>
</dbReference>
<sequence>MTTLREYQQRTIDQMYAWFEAGSHGNPCLVLPTGSGKSHIVAALCKDALQNWPETRVLMLTHVKELIEQNAEKMRQHWPGAPLGIYSASIGRKDLGEPITFAGIQSVRTKAKELGHIDLVIIDECHLVNHKDEGGYRKLLAQLKAINPHLRVIGLTATPYRLGHGLITDKPALFDDLLTPVSIEELVFKGYLSTLRSKITKAKLYVSGVKKRGGEFIESELQAAVDTDDKNQAVVREVVALAGERKAWLFFCAGVKHARHVAEALRQQGVLAEYVTGDTPKKERERILTDFKAGRLRALTNANVLTTGFDYPDIDLVAMLRPTMSASLYVQMAGRGMRVKSHTDHCLVLDFAGVVESHGPITNVQPPKKGGDGNGEAPVKVCDHCGELVHISVMVCPACGAPFPEPVKKAMVLRDDDIMGLDGQELEVTSWTWRKHISKASGKLMLACTYYGSLSDKPITEYFPVLHDGYAGQRAVHQLFTMANSAGADLAQASRMDGEAGLDYIGVQMSNSTPPSSIEYRLDGKFFRVIKRSWE</sequence>
<dbReference type="PROSITE" id="PS51194">
    <property type="entry name" value="HELICASE_CTER"/>
    <property type="match status" value="1"/>
</dbReference>
<keyword evidence="3" id="KW-0067">ATP-binding</keyword>
<accession>A0A6J5S4T5</accession>
<dbReference type="InterPro" id="IPR006935">
    <property type="entry name" value="Helicase/UvrB_N"/>
</dbReference>
<dbReference type="InterPro" id="IPR027417">
    <property type="entry name" value="P-loop_NTPase"/>
</dbReference>
<keyword evidence="3" id="KW-0347">Helicase</keyword>
<keyword evidence="3" id="KW-0378">Hydrolase</keyword>
<dbReference type="GO" id="GO:0003677">
    <property type="term" value="F:DNA binding"/>
    <property type="evidence" value="ECO:0007669"/>
    <property type="project" value="InterPro"/>
</dbReference>
<name>A0A6J5S4T5_9CAUD</name>
<dbReference type="Pfam" id="PF04851">
    <property type="entry name" value="ResIII"/>
    <property type="match status" value="1"/>
</dbReference>
<dbReference type="InterPro" id="IPR050742">
    <property type="entry name" value="Helicase_Restrict-Modif_Enz"/>
</dbReference>
<evidence type="ECO:0000259" key="1">
    <source>
        <dbReference type="PROSITE" id="PS51192"/>
    </source>
</evidence>
<dbReference type="InterPro" id="IPR001650">
    <property type="entry name" value="Helicase_C-like"/>
</dbReference>
<dbReference type="PANTHER" id="PTHR47396:SF1">
    <property type="entry name" value="ATP-DEPENDENT HELICASE IRC3-RELATED"/>
    <property type="match status" value="1"/>
</dbReference>
<dbReference type="GO" id="GO:0016787">
    <property type="term" value="F:hydrolase activity"/>
    <property type="evidence" value="ECO:0007669"/>
    <property type="project" value="InterPro"/>
</dbReference>
<dbReference type="Gene3D" id="3.40.50.300">
    <property type="entry name" value="P-loop containing nucleotide triphosphate hydrolases"/>
    <property type="match status" value="2"/>
</dbReference>
<dbReference type="GO" id="GO:0005524">
    <property type="term" value="F:ATP binding"/>
    <property type="evidence" value="ECO:0007669"/>
    <property type="project" value="InterPro"/>
</dbReference>
<dbReference type="PANTHER" id="PTHR47396">
    <property type="entry name" value="TYPE I RESTRICTION ENZYME ECOKI R PROTEIN"/>
    <property type="match status" value="1"/>
</dbReference>
<dbReference type="InterPro" id="IPR014001">
    <property type="entry name" value="Helicase_ATP-bd"/>
</dbReference>
<proteinExistence type="predicted"/>
<reference evidence="3" key="1">
    <citation type="submission" date="2020-05" db="EMBL/GenBank/DDBJ databases">
        <authorList>
            <person name="Chiriac C."/>
            <person name="Salcher M."/>
            <person name="Ghai R."/>
            <person name="Kavagutti S V."/>
        </authorList>
    </citation>
    <scope>NUCLEOTIDE SEQUENCE</scope>
</reference>
<protein>
    <submittedName>
        <fullName evidence="3">SSL2 DNA or RNA helicases of superfamily II</fullName>
    </submittedName>
</protein>
<feature type="domain" description="Helicase C-terminal" evidence="2">
    <location>
        <begin position="233"/>
        <end position="385"/>
    </location>
</feature>